<reference evidence="1 2" key="1">
    <citation type="submission" date="2018-02" db="EMBL/GenBank/DDBJ databases">
        <title>Genomic Encyclopedia of Archaeal and Bacterial Type Strains, Phase II (KMG-II): from individual species to whole genera.</title>
        <authorList>
            <person name="Goeker M."/>
        </authorList>
    </citation>
    <scope>NUCLEOTIDE SEQUENCE [LARGE SCALE GENOMIC DNA]</scope>
    <source>
        <strain evidence="1 2">DSM 22857</strain>
    </source>
</reference>
<comment type="caution">
    <text evidence="1">The sequence shown here is derived from an EMBL/GenBank/DDBJ whole genome shotgun (WGS) entry which is preliminary data.</text>
</comment>
<dbReference type="AlphaFoldDB" id="A0A2S6IT43"/>
<evidence type="ECO:0000313" key="1">
    <source>
        <dbReference type="EMBL" id="PPK97422.1"/>
    </source>
</evidence>
<dbReference type="Proteomes" id="UP000239485">
    <property type="component" value="Unassembled WGS sequence"/>
</dbReference>
<protein>
    <submittedName>
        <fullName evidence="1">Asparaginase</fullName>
    </submittedName>
</protein>
<name>A0A2S6IT43_9ACTN</name>
<proteinExistence type="predicted"/>
<accession>A0A2S6IT43</accession>
<dbReference type="Pfam" id="PF06089">
    <property type="entry name" value="Asparaginase_II"/>
    <property type="match status" value="1"/>
</dbReference>
<dbReference type="InterPro" id="IPR010349">
    <property type="entry name" value="Asparaginase_II"/>
</dbReference>
<dbReference type="RefSeq" id="WP_104432225.1">
    <property type="nucleotide sequence ID" value="NZ_PTJD01000004.1"/>
</dbReference>
<dbReference type="EMBL" id="PTJD01000004">
    <property type="protein sequence ID" value="PPK97422.1"/>
    <property type="molecule type" value="Genomic_DNA"/>
</dbReference>
<dbReference type="PANTHER" id="PTHR42110">
    <property type="entry name" value="L-ASPARAGINASE, PUTATIVE (AFU_ORTHOLOGUE AFUA_3G11890)-RELATED"/>
    <property type="match status" value="1"/>
</dbReference>
<sequence length="323" mass="32297">MPEAADSTAALAVLVRDGVRESLHRGVLVGLDAAGEVALALGDPDATVLPRSSLKPVQALVALRAGAPVSGYALALAAASHSGTDPHAATTREVLSRAGLAEDDLQCPADLPMDEEAFAHALAGGEGRTRARHNCSGKHAAMLAACVASGWPTATYLEQDHPLQLAVHAEVERLTGEPVRAATVDGCGAPLFGTSVAGLARAIRAVALAPDGEARAVADAMRAHPEAVAGPGQPNTVLMQRVPGLLAKGGYEGVLVVVAATGQAVAVKVSDGGSRATTMVAVAALARLGADVSGARDLTSSPVLGGGRQLGVLAPVPELLPQG</sequence>
<dbReference type="OrthoDB" id="9780674at2"/>
<evidence type="ECO:0000313" key="2">
    <source>
        <dbReference type="Proteomes" id="UP000239485"/>
    </source>
</evidence>
<organism evidence="1 2">
    <name type="scientific">Kineococcus xinjiangensis</name>
    <dbReference type="NCBI Taxonomy" id="512762"/>
    <lineage>
        <taxon>Bacteria</taxon>
        <taxon>Bacillati</taxon>
        <taxon>Actinomycetota</taxon>
        <taxon>Actinomycetes</taxon>
        <taxon>Kineosporiales</taxon>
        <taxon>Kineosporiaceae</taxon>
        <taxon>Kineococcus</taxon>
    </lineage>
</organism>
<gene>
    <name evidence="1" type="ORF">CLV92_104243</name>
</gene>
<keyword evidence="2" id="KW-1185">Reference proteome</keyword>
<dbReference type="PANTHER" id="PTHR42110:SF1">
    <property type="entry name" value="L-ASPARAGINASE, PUTATIVE (AFU_ORTHOLOGUE AFUA_3G11890)-RELATED"/>
    <property type="match status" value="1"/>
</dbReference>